<evidence type="ECO:0000313" key="3">
    <source>
        <dbReference type="Proteomes" id="UP000507470"/>
    </source>
</evidence>
<dbReference type="EMBL" id="CACVKT020004335">
    <property type="protein sequence ID" value="CAC5389391.1"/>
    <property type="molecule type" value="Genomic_DNA"/>
</dbReference>
<organism evidence="2 3">
    <name type="scientific">Mytilus coruscus</name>
    <name type="common">Sea mussel</name>
    <dbReference type="NCBI Taxonomy" id="42192"/>
    <lineage>
        <taxon>Eukaryota</taxon>
        <taxon>Metazoa</taxon>
        <taxon>Spiralia</taxon>
        <taxon>Lophotrochozoa</taxon>
        <taxon>Mollusca</taxon>
        <taxon>Bivalvia</taxon>
        <taxon>Autobranchia</taxon>
        <taxon>Pteriomorphia</taxon>
        <taxon>Mytilida</taxon>
        <taxon>Mytiloidea</taxon>
        <taxon>Mytilidae</taxon>
        <taxon>Mytilinae</taxon>
        <taxon>Mytilus</taxon>
    </lineage>
</organism>
<accession>A0A6J8C1L6</accession>
<feature type="region of interest" description="Disordered" evidence="1">
    <location>
        <begin position="1"/>
        <end position="75"/>
    </location>
</feature>
<proteinExistence type="predicted"/>
<evidence type="ECO:0000313" key="2">
    <source>
        <dbReference type="EMBL" id="CAC5389391.1"/>
    </source>
</evidence>
<evidence type="ECO:0000256" key="1">
    <source>
        <dbReference type="SAM" id="MobiDB-lite"/>
    </source>
</evidence>
<sequence>MSRGNSKKGTSARGQGFKRRRMNEPKEKEPISEINHRSSTIKNQGQSNESRVGFSSQSESLHSFRQSSDQQNFQPPRTCNAIKVFAPDIKIIWSDILPRAYWHGTLMPKIVEIARKRVNCAERKFMKKEGQYILRYPAIKASESNLFRHDGTHLSQVGIGIFLNNIQAAIETFILGVAKVFPQDK</sequence>
<protein>
    <recommendedName>
        <fullName evidence="4">SGNH domain-containing protein</fullName>
    </recommendedName>
</protein>
<dbReference type="Proteomes" id="UP000507470">
    <property type="component" value="Unassembled WGS sequence"/>
</dbReference>
<feature type="compositionally biased region" description="Polar residues" evidence="1">
    <location>
        <begin position="37"/>
        <end position="75"/>
    </location>
</feature>
<dbReference type="OrthoDB" id="6126005at2759"/>
<name>A0A6J8C1L6_MYTCO</name>
<keyword evidence="3" id="KW-1185">Reference proteome</keyword>
<feature type="compositionally biased region" description="Basic and acidic residues" evidence="1">
    <location>
        <begin position="22"/>
        <end position="36"/>
    </location>
</feature>
<reference evidence="2 3" key="1">
    <citation type="submission" date="2020-06" db="EMBL/GenBank/DDBJ databases">
        <authorList>
            <person name="Li R."/>
            <person name="Bekaert M."/>
        </authorList>
    </citation>
    <scope>NUCLEOTIDE SEQUENCE [LARGE SCALE GENOMIC DNA]</scope>
    <source>
        <strain evidence="3">wild</strain>
    </source>
</reference>
<evidence type="ECO:0008006" key="4">
    <source>
        <dbReference type="Google" id="ProtNLM"/>
    </source>
</evidence>
<gene>
    <name evidence="2" type="ORF">MCOR_24555</name>
</gene>
<dbReference type="SUPFAM" id="SSF52266">
    <property type="entry name" value="SGNH hydrolase"/>
    <property type="match status" value="1"/>
</dbReference>
<dbReference type="AlphaFoldDB" id="A0A6J8C1L6"/>